<feature type="domain" description="MADF" evidence="2">
    <location>
        <begin position="15"/>
        <end position="110"/>
    </location>
</feature>
<reference evidence="3" key="1">
    <citation type="submission" date="2021-05" db="EMBL/GenBank/DDBJ databases">
        <authorList>
            <person name="Alioto T."/>
            <person name="Alioto T."/>
            <person name="Gomez Garrido J."/>
        </authorList>
    </citation>
    <scope>NUCLEOTIDE SEQUENCE</scope>
</reference>
<proteinExistence type="predicted"/>
<evidence type="ECO:0000313" key="3">
    <source>
        <dbReference type="EMBL" id="CAG6636026.1"/>
    </source>
</evidence>
<dbReference type="Pfam" id="PF10545">
    <property type="entry name" value="MADF_DNA_bdg"/>
    <property type="match status" value="1"/>
</dbReference>
<dbReference type="SMART" id="SM00595">
    <property type="entry name" value="MADF"/>
    <property type="match status" value="1"/>
</dbReference>
<dbReference type="PANTHER" id="PTHR21505">
    <property type="entry name" value="MADF DOMAIN-CONTAINING PROTEIN-RELATED"/>
    <property type="match status" value="1"/>
</dbReference>
<dbReference type="PROSITE" id="PS51029">
    <property type="entry name" value="MADF"/>
    <property type="match status" value="1"/>
</dbReference>
<organism evidence="3">
    <name type="scientific">Cacopsylla melanoneura</name>
    <dbReference type="NCBI Taxonomy" id="428564"/>
    <lineage>
        <taxon>Eukaryota</taxon>
        <taxon>Metazoa</taxon>
        <taxon>Ecdysozoa</taxon>
        <taxon>Arthropoda</taxon>
        <taxon>Hexapoda</taxon>
        <taxon>Insecta</taxon>
        <taxon>Pterygota</taxon>
        <taxon>Neoptera</taxon>
        <taxon>Paraneoptera</taxon>
        <taxon>Hemiptera</taxon>
        <taxon>Sternorrhyncha</taxon>
        <taxon>Psylloidea</taxon>
        <taxon>Psyllidae</taxon>
        <taxon>Psyllinae</taxon>
        <taxon>Cacopsylla</taxon>
    </lineage>
</organism>
<dbReference type="EMBL" id="HBUF01092387">
    <property type="protein sequence ID" value="CAG6636026.1"/>
    <property type="molecule type" value="Transcribed_RNA"/>
</dbReference>
<accession>A0A8D8QQV8</accession>
<feature type="region of interest" description="Disordered" evidence="1">
    <location>
        <begin position="250"/>
        <end position="272"/>
    </location>
</feature>
<name>A0A8D8QQV8_9HEMI</name>
<evidence type="ECO:0000259" key="2">
    <source>
        <dbReference type="PROSITE" id="PS51029"/>
    </source>
</evidence>
<dbReference type="AlphaFoldDB" id="A0A8D8QQV8"/>
<feature type="compositionally biased region" description="Acidic residues" evidence="1">
    <location>
        <begin position="252"/>
        <end position="269"/>
    </location>
</feature>
<dbReference type="PANTHER" id="PTHR21505:SF8">
    <property type="entry name" value="DPT-YFP REPRESSOR BY OVEREXPRESSION, ISOFORM D-RELATED"/>
    <property type="match status" value="1"/>
</dbReference>
<sequence length="307" mass="35523">MTRMFFKWLDFHMKAFLDTYRKYDLLWNTKHDDYNQTIAREKAYAAMVVDLNIPGVSVADVKAKIKTVRTRYRSELGKIEASARNGDHPVYEPKLIWFNEADKFLRPVVTSFSGGGKRKYGGSSDFIAISHMPKEEESNELAEMVTNWYGSEENGEEKTEENEWSVVENEWAGPSRKKRLSSVLSGPSRGLTYDPVMGWRDAPQEDEFEVFCKSLAIQLRKMPLHRALVCQEQLQKVMTKERLYQLNHSEEIASENEDEHEETGAEEENLEHFETVVDIKVENNGRSLENHKHVPSLSLGEDPTYYT</sequence>
<protein>
    <recommendedName>
        <fullName evidence="2">MADF domain-containing protein</fullName>
    </recommendedName>
</protein>
<evidence type="ECO:0000256" key="1">
    <source>
        <dbReference type="SAM" id="MobiDB-lite"/>
    </source>
</evidence>
<dbReference type="InterPro" id="IPR006578">
    <property type="entry name" value="MADF-dom"/>
</dbReference>